<dbReference type="AlphaFoldDB" id="A0A0B7C0S3"/>
<protein>
    <submittedName>
        <fullName evidence="1">Uncharacterized protein</fullName>
    </submittedName>
</protein>
<organism evidence="1">
    <name type="scientific">Arion vulgaris</name>
    <dbReference type="NCBI Taxonomy" id="1028688"/>
    <lineage>
        <taxon>Eukaryota</taxon>
        <taxon>Metazoa</taxon>
        <taxon>Spiralia</taxon>
        <taxon>Lophotrochozoa</taxon>
        <taxon>Mollusca</taxon>
        <taxon>Gastropoda</taxon>
        <taxon>Heterobranchia</taxon>
        <taxon>Euthyneura</taxon>
        <taxon>Panpulmonata</taxon>
        <taxon>Eupulmonata</taxon>
        <taxon>Stylommatophora</taxon>
        <taxon>Helicina</taxon>
        <taxon>Arionoidea</taxon>
        <taxon>Arionidae</taxon>
        <taxon>Arion</taxon>
    </lineage>
</organism>
<evidence type="ECO:0000313" key="1">
    <source>
        <dbReference type="EMBL" id="CEK99049.1"/>
    </source>
</evidence>
<proteinExistence type="predicted"/>
<gene>
    <name evidence="1" type="primary">ORF220271</name>
</gene>
<sequence length="88" mass="9831">NSLQDGLSYCCSSVNDQLVVDIQNKDCEIIIYLSPRLGEILKLGHTSPSQCSRLDVLCHQALMSLYERRQNGQGVIPLLVSFDCFEQA</sequence>
<dbReference type="EMBL" id="HACG01052178">
    <property type="protein sequence ID" value="CEK99049.1"/>
    <property type="molecule type" value="Transcribed_RNA"/>
</dbReference>
<feature type="non-terminal residue" evidence="1">
    <location>
        <position position="1"/>
    </location>
</feature>
<feature type="non-terminal residue" evidence="1">
    <location>
        <position position="88"/>
    </location>
</feature>
<name>A0A0B7C0S3_9EUPU</name>
<reference evidence="1" key="1">
    <citation type="submission" date="2014-12" db="EMBL/GenBank/DDBJ databases">
        <title>Insight into the proteome of Arion vulgaris.</title>
        <authorList>
            <person name="Aradska J."/>
            <person name="Bulat T."/>
            <person name="Smidak R."/>
            <person name="Sarate P."/>
            <person name="Gangsoo J."/>
            <person name="Sialana F."/>
            <person name="Bilban M."/>
            <person name="Lubec G."/>
        </authorList>
    </citation>
    <scope>NUCLEOTIDE SEQUENCE</scope>
    <source>
        <tissue evidence="1">Skin</tissue>
    </source>
</reference>
<accession>A0A0B7C0S3</accession>